<dbReference type="Proteomes" id="UP001157911">
    <property type="component" value="Unassembled WGS sequence"/>
</dbReference>
<proteinExistence type="inferred from homology"/>
<comment type="cofactor">
    <cofactor evidence="4">
        <name>Mg(2+)</name>
        <dbReference type="ChEBI" id="CHEBI:18420"/>
    </cofactor>
</comment>
<dbReference type="InterPro" id="IPR037171">
    <property type="entry name" value="NagB/RpiA_transferase-like"/>
</dbReference>
<evidence type="ECO:0000256" key="4">
    <source>
        <dbReference type="RuleBase" id="RU361279"/>
    </source>
</evidence>
<evidence type="ECO:0000256" key="3">
    <source>
        <dbReference type="ARBA" id="ARBA00022840"/>
    </source>
</evidence>
<dbReference type="PANTHER" id="PTHR23407:SF1">
    <property type="entry name" value="5-FORMYLTETRAHYDROFOLATE CYCLO-LIGASE"/>
    <property type="match status" value="1"/>
</dbReference>
<accession>A0ABY1NRP4</accession>
<dbReference type="EC" id="6.3.3.2" evidence="4"/>
<keyword evidence="3 4" id="KW-0067">ATP-binding</keyword>
<comment type="caution">
    <text evidence="5">The sequence shown here is derived from an EMBL/GenBank/DDBJ whole genome shotgun (WGS) entry which is preliminary data.</text>
</comment>
<name>A0ABY1NRP4_9BACT</name>
<comment type="similarity">
    <text evidence="1 4">Belongs to the 5-formyltetrahydrofolate cyclo-ligase family.</text>
</comment>
<organism evidence="5 6">
    <name type="scientific">Desulfurobacterium pacificum</name>
    <dbReference type="NCBI Taxonomy" id="240166"/>
    <lineage>
        <taxon>Bacteria</taxon>
        <taxon>Pseudomonadati</taxon>
        <taxon>Aquificota</taxon>
        <taxon>Aquificia</taxon>
        <taxon>Desulfurobacteriales</taxon>
        <taxon>Desulfurobacteriaceae</taxon>
        <taxon>Desulfurobacterium</taxon>
    </lineage>
</organism>
<dbReference type="InterPro" id="IPR002698">
    <property type="entry name" value="FTHF_cligase"/>
</dbReference>
<keyword evidence="6" id="KW-1185">Reference proteome</keyword>
<protein>
    <recommendedName>
        <fullName evidence="4">5-formyltetrahydrofolate cyclo-ligase</fullName>
        <ecNumber evidence="4">6.3.3.2</ecNumber>
    </recommendedName>
</protein>
<dbReference type="RefSeq" id="WP_283400777.1">
    <property type="nucleotide sequence ID" value="NZ_FXUB01000003.1"/>
</dbReference>
<dbReference type="EMBL" id="FXUB01000003">
    <property type="protein sequence ID" value="SMP14323.1"/>
    <property type="molecule type" value="Genomic_DNA"/>
</dbReference>
<gene>
    <name evidence="5" type="ORF">SAMN06265339_1322</name>
</gene>
<evidence type="ECO:0000313" key="6">
    <source>
        <dbReference type="Proteomes" id="UP001157911"/>
    </source>
</evidence>
<dbReference type="Gene3D" id="3.40.50.10420">
    <property type="entry name" value="NagB/RpiA/CoA transferase-like"/>
    <property type="match status" value="1"/>
</dbReference>
<keyword evidence="4" id="KW-0460">Magnesium</keyword>
<dbReference type="PIRSF" id="PIRSF006806">
    <property type="entry name" value="FTHF_cligase"/>
    <property type="match status" value="1"/>
</dbReference>
<dbReference type="InterPro" id="IPR024185">
    <property type="entry name" value="FTHF_cligase-like_sf"/>
</dbReference>
<dbReference type="NCBIfam" id="TIGR02727">
    <property type="entry name" value="MTHFS_bact"/>
    <property type="match status" value="1"/>
</dbReference>
<comment type="catalytic activity">
    <reaction evidence="4">
        <text>(6S)-5-formyl-5,6,7,8-tetrahydrofolate + ATP = (6R)-5,10-methenyltetrahydrofolate + ADP + phosphate</text>
        <dbReference type="Rhea" id="RHEA:10488"/>
        <dbReference type="ChEBI" id="CHEBI:30616"/>
        <dbReference type="ChEBI" id="CHEBI:43474"/>
        <dbReference type="ChEBI" id="CHEBI:57455"/>
        <dbReference type="ChEBI" id="CHEBI:57457"/>
        <dbReference type="ChEBI" id="CHEBI:456216"/>
        <dbReference type="EC" id="6.3.3.2"/>
    </reaction>
</comment>
<dbReference type="PANTHER" id="PTHR23407">
    <property type="entry name" value="ATPASE INHIBITOR/5-FORMYLTETRAHYDROFOLATE CYCLO-LIGASE"/>
    <property type="match status" value="1"/>
</dbReference>
<evidence type="ECO:0000256" key="2">
    <source>
        <dbReference type="ARBA" id="ARBA00022741"/>
    </source>
</evidence>
<evidence type="ECO:0000256" key="1">
    <source>
        <dbReference type="ARBA" id="ARBA00010638"/>
    </source>
</evidence>
<evidence type="ECO:0000313" key="5">
    <source>
        <dbReference type="EMBL" id="SMP14323.1"/>
    </source>
</evidence>
<sequence>MTKEAIRRFIKQKRLLLSKDEVTQLSTKIEEKLYNLFSNAKSFLFYYPFKNEVTLLNLAEKLLQAGKTVAFPKTEGKEIIPVAVNNLRELSPGKFSIPEPPLNPEKILKTIDIAFVPGIAFDLNCFRIGYGGGFYDRFLAKWKIGTKIGICFDFQVVEKIPTDPFDVPMNAVITEKREIRRKEWN</sequence>
<reference evidence="5 6" key="1">
    <citation type="submission" date="2017-05" db="EMBL/GenBank/DDBJ databases">
        <authorList>
            <person name="Varghese N."/>
            <person name="Submissions S."/>
        </authorList>
    </citation>
    <scope>NUCLEOTIDE SEQUENCE [LARGE SCALE GENOMIC DNA]</scope>
    <source>
        <strain evidence="5 6">DSM 15522</strain>
    </source>
</reference>
<dbReference type="Pfam" id="PF01812">
    <property type="entry name" value="5-FTHF_cyc-lig"/>
    <property type="match status" value="1"/>
</dbReference>
<keyword evidence="4" id="KW-0479">Metal-binding</keyword>
<dbReference type="SUPFAM" id="SSF100950">
    <property type="entry name" value="NagB/RpiA/CoA transferase-like"/>
    <property type="match status" value="1"/>
</dbReference>
<keyword evidence="2 4" id="KW-0547">Nucleotide-binding</keyword>